<comment type="caution">
    <text evidence="1">The sequence shown here is derived from an EMBL/GenBank/DDBJ whole genome shotgun (WGS) entry which is preliminary data.</text>
</comment>
<keyword evidence="2" id="KW-1185">Reference proteome</keyword>
<evidence type="ECO:0000313" key="2">
    <source>
        <dbReference type="Proteomes" id="UP000441336"/>
    </source>
</evidence>
<reference evidence="1 2" key="1">
    <citation type="submission" date="2019-12" db="EMBL/GenBank/DDBJ databases">
        <title>Hymenobacter sp. HMF4947 Genome sequencing and assembly.</title>
        <authorList>
            <person name="Kang H."/>
            <person name="Cha I."/>
            <person name="Kim H."/>
            <person name="Joh K."/>
        </authorList>
    </citation>
    <scope>NUCLEOTIDE SEQUENCE [LARGE SCALE GENOMIC DNA]</scope>
    <source>
        <strain evidence="1 2">HMF4947</strain>
    </source>
</reference>
<organism evidence="1 2">
    <name type="scientific">Hymenobacter ginkgonis</name>
    <dbReference type="NCBI Taxonomy" id="2682976"/>
    <lineage>
        <taxon>Bacteria</taxon>
        <taxon>Pseudomonadati</taxon>
        <taxon>Bacteroidota</taxon>
        <taxon>Cytophagia</taxon>
        <taxon>Cytophagales</taxon>
        <taxon>Hymenobacteraceae</taxon>
        <taxon>Hymenobacter</taxon>
    </lineage>
</organism>
<sequence>MNIRKQLIWPVPAGGSRFTALDSFIKAAEAQDWTEAEVQYIIDQVVEARDDADALAIMASYTRR</sequence>
<dbReference type="AlphaFoldDB" id="A0A7K1TIX6"/>
<gene>
    <name evidence="1" type="ORF">GO988_18595</name>
</gene>
<dbReference type="EMBL" id="WQKZ01000004">
    <property type="protein sequence ID" value="MVN78344.1"/>
    <property type="molecule type" value="Genomic_DNA"/>
</dbReference>
<dbReference type="RefSeq" id="WP_157568303.1">
    <property type="nucleotide sequence ID" value="NZ_WQKZ01000004.1"/>
</dbReference>
<name>A0A7K1TIX6_9BACT</name>
<evidence type="ECO:0000313" key="1">
    <source>
        <dbReference type="EMBL" id="MVN78344.1"/>
    </source>
</evidence>
<protein>
    <submittedName>
        <fullName evidence="1">Uncharacterized protein</fullName>
    </submittedName>
</protein>
<proteinExistence type="predicted"/>
<dbReference type="Proteomes" id="UP000441336">
    <property type="component" value="Unassembled WGS sequence"/>
</dbReference>
<accession>A0A7K1TIX6</accession>